<reference evidence="2" key="1">
    <citation type="journal article" date="2022" name="Mol. Ecol. Resour.">
        <title>The genomes of chicory, endive, great burdock and yacon provide insights into Asteraceae palaeo-polyploidization history and plant inulin production.</title>
        <authorList>
            <person name="Fan W."/>
            <person name="Wang S."/>
            <person name="Wang H."/>
            <person name="Wang A."/>
            <person name="Jiang F."/>
            <person name="Liu H."/>
            <person name="Zhao H."/>
            <person name="Xu D."/>
            <person name="Zhang Y."/>
        </authorList>
    </citation>
    <scope>NUCLEOTIDE SEQUENCE [LARGE SCALE GENOMIC DNA]</scope>
    <source>
        <strain evidence="2">cv. Punajuju</strain>
    </source>
</reference>
<evidence type="ECO:0000313" key="1">
    <source>
        <dbReference type="EMBL" id="KAI3723981.1"/>
    </source>
</evidence>
<sequence length="119" mass="13408">MESSPNASQHPTKNIRLNLWVNNRHWRSQRSRTYSKRALFSDTSTVEAPGGAPGRQACVDPSVLTDCLKGRRHTYDVDEGFFAHIFPDFELNLSLDGVLELGADGHFVFMVLKFTALEI</sequence>
<comment type="caution">
    <text evidence="1">The sequence shown here is derived from an EMBL/GenBank/DDBJ whole genome shotgun (WGS) entry which is preliminary data.</text>
</comment>
<protein>
    <submittedName>
        <fullName evidence="1">Uncharacterized protein</fullName>
    </submittedName>
</protein>
<dbReference type="EMBL" id="CM042014">
    <property type="protein sequence ID" value="KAI3723981.1"/>
    <property type="molecule type" value="Genomic_DNA"/>
</dbReference>
<keyword evidence="2" id="KW-1185">Reference proteome</keyword>
<dbReference type="Proteomes" id="UP001055811">
    <property type="component" value="Linkage Group LG06"/>
</dbReference>
<proteinExistence type="predicted"/>
<organism evidence="1 2">
    <name type="scientific">Cichorium intybus</name>
    <name type="common">Chicory</name>
    <dbReference type="NCBI Taxonomy" id="13427"/>
    <lineage>
        <taxon>Eukaryota</taxon>
        <taxon>Viridiplantae</taxon>
        <taxon>Streptophyta</taxon>
        <taxon>Embryophyta</taxon>
        <taxon>Tracheophyta</taxon>
        <taxon>Spermatophyta</taxon>
        <taxon>Magnoliopsida</taxon>
        <taxon>eudicotyledons</taxon>
        <taxon>Gunneridae</taxon>
        <taxon>Pentapetalae</taxon>
        <taxon>asterids</taxon>
        <taxon>campanulids</taxon>
        <taxon>Asterales</taxon>
        <taxon>Asteraceae</taxon>
        <taxon>Cichorioideae</taxon>
        <taxon>Cichorieae</taxon>
        <taxon>Cichoriinae</taxon>
        <taxon>Cichorium</taxon>
    </lineage>
</organism>
<name>A0ACB9BPL6_CICIN</name>
<reference evidence="1 2" key="2">
    <citation type="journal article" date="2022" name="Mol. Ecol. Resour.">
        <title>The genomes of chicory, endive, great burdock and yacon provide insights into Asteraceae paleo-polyploidization history and plant inulin production.</title>
        <authorList>
            <person name="Fan W."/>
            <person name="Wang S."/>
            <person name="Wang H."/>
            <person name="Wang A."/>
            <person name="Jiang F."/>
            <person name="Liu H."/>
            <person name="Zhao H."/>
            <person name="Xu D."/>
            <person name="Zhang Y."/>
        </authorList>
    </citation>
    <scope>NUCLEOTIDE SEQUENCE [LARGE SCALE GENOMIC DNA]</scope>
    <source>
        <strain evidence="2">cv. Punajuju</strain>
        <tissue evidence="1">Leaves</tissue>
    </source>
</reference>
<accession>A0ACB9BPL6</accession>
<gene>
    <name evidence="1" type="ORF">L2E82_35745</name>
</gene>
<evidence type="ECO:0000313" key="2">
    <source>
        <dbReference type="Proteomes" id="UP001055811"/>
    </source>
</evidence>